<name>Q1MZY6_9GAMM</name>
<dbReference type="EMBL" id="AAQH01000016">
    <property type="protein sequence ID" value="EAT11577.1"/>
    <property type="molecule type" value="Genomic_DNA"/>
</dbReference>
<evidence type="ECO:0000313" key="2">
    <source>
        <dbReference type="EMBL" id="EAT11577.1"/>
    </source>
</evidence>
<dbReference type="OrthoDB" id="7067468at2"/>
<keyword evidence="3" id="KW-1185">Reference proteome</keyword>
<dbReference type="RefSeq" id="WP_007019188.1">
    <property type="nucleotide sequence ID" value="NZ_CH724121.1"/>
</dbReference>
<reference evidence="2 3" key="1">
    <citation type="submission" date="2006-03" db="EMBL/GenBank/DDBJ databases">
        <authorList>
            <person name="Pinhassi J."/>
            <person name="Pedros-Alio C."/>
            <person name="Ferriera S."/>
            <person name="Johnson J."/>
            <person name="Kravitz S."/>
            <person name="Halpern A."/>
            <person name="Remington K."/>
            <person name="Beeson K."/>
            <person name="Tran B."/>
            <person name="Rogers Y.-H."/>
            <person name="Friedman R."/>
            <person name="Venter J.C."/>
        </authorList>
    </citation>
    <scope>NUCLEOTIDE SEQUENCE [LARGE SCALE GENOMIC DNA]</scope>
    <source>
        <strain evidence="2 3">RED65</strain>
    </source>
</reference>
<organism evidence="2 3">
    <name type="scientific">Bermanella marisrubri</name>
    <dbReference type="NCBI Taxonomy" id="207949"/>
    <lineage>
        <taxon>Bacteria</taxon>
        <taxon>Pseudomonadati</taxon>
        <taxon>Pseudomonadota</taxon>
        <taxon>Gammaproteobacteria</taxon>
        <taxon>Oceanospirillales</taxon>
        <taxon>Oceanospirillaceae</taxon>
        <taxon>Bermanella</taxon>
    </lineage>
</organism>
<gene>
    <name evidence="2" type="ORF">RED65_02864</name>
</gene>
<evidence type="ECO:0000313" key="3">
    <source>
        <dbReference type="Proteomes" id="UP000004263"/>
    </source>
</evidence>
<proteinExistence type="predicted"/>
<dbReference type="AlphaFoldDB" id="Q1MZY6"/>
<dbReference type="HOGENOM" id="CLU_161186_0_0_6"/>
<accession>Q1MZY6</accession>
<comment type="caution">
    <text evidence="2">The sequence shown here is derived from an EMBL/GenBank/DDBJ whole genome shotgun (WGS) entry which is preliminary data.</text>
</comment>
<feature type="region of interest" description="Disordered" evidence="1">
    <location>
        <begin position="104"/>
        <end position="127"/>
    </location>
</feature>
<sequence>MSDSVLHQRIEDALKAIIPFAQQADEIIEALKAENKAKFTAIFPQDSIFQTTANRFLPYIEELDKDYQALPEDVNDPAFEPLLKDLVKKMELIQLILQEFHNARDYDDEEESSPTIEPDSDEKPTLH</sequence>
<protein>
    <submittedName>
        <fullName evidence="2">Uncharacterized protein</fullName>
    </submittedName>
</protein>
<dbReference type="Proteomes" id="UP000004263">
    <property type="component" value="Unassembled WGS sequence"/>
</dbReference>
<evidence type="ECO:0000256" key="1">
    <source>
        <dbReference type="SAM" id="MobiDB-lite"/>
    </source>
</evidence>